<dbReference type="Proteomes" id="UP000503462">
    <property type="component" value="Chromosome 3"/>
</dbReference>
<dbReference type="EMBL" id="CP051141">
    <property type="protein sequence ID" value="QIW99762.1"/>
    <property type="molecule type" value="Genomic_DNA"/>
</dbReference>
<protein>
    <submittedName>
        <fullName evidence="1">Uncharacterized protein</fullName>
    </submittedName>
</protein>
<organism evidence="1 2">
    <name type="scientific">Peltaster fructicola</name>
    <dbReference type="NCBI Taxonomy" id="286661"/>
    <lineage>
        <taxon>Eukaryota</taxon>
        <taxon>Fungi</taxon>
        <taxon>Dikarya</taxon>
        <taxon>Ascomycota</taxon>
        <taxon>Pezizomycotina</taxon>
        <taxon>Dothideomycetes</taxon>
        <taxon>Dothideomycetes incertae sedis</taxon>
        <taxon>Peltaster</taxon>
    </lineage>
</organism>
<keyword evidence="2" id="KW-1185">Reference proteome</keyword>
<dbReference type="OrthoDB" id="4364812at2759"/>
<evidence type="ECO:0000313" key="2">
    <source>
        <dbReference type="Proteomes" id="UP000503462"/>
    </source>
</evidence>
<sequence length="218" mass="25641">MEFNQSRALAAEVFLIQHWNQHTGTIEQRRCEIFRKFVQLGTRGRWEWHKLAERFAVNKEEEAILRCRPSWIRSIAEWTGEDARRVITSTHELAMSQEEIGLQTGATLNFVCEYDGDPYDTLPELVYSMTAFDDPDDVEEARSSSRDQSLWVTGVFWIDDKLVWVDEFGRTIREKICPAEGLEEAAEAFNDLYKPFESVWWSEATKVGRYAEDEWWTR</sequence>
<evidence type="ECO:0000313" key="1">
    <source>
        <dbReference type="EMBL" id="QIW99762.1"/>
    </source>
</evidence>
<accession>A0A6H0XYC8</accession>
<gene>
    <name evidence="1" type="ORF">AMS68_005280</name>
</gene>
<proteinExistence type="predicted"/>
<name>A0A6H0XYC8_9PEZI</name>
<reference evidence="1 2" key="1">
    <citation type="journal article" date="2016" name="Sci. Rep.">
        <title>Peltaster fructicola genome reveals evolution from an invasive phytopathogen to an ectophytic parasite.</title>
        <authorList>
            <person name="Xu C."/>
            <person name="Chen H."/>
            <person name="Gleason M.L."/>
            <person name="Xu J.R."/>
            <person name="Liu H."/>
            <person name="Zhang R."/>
            <person name="Sun G."/>
        </authorList>
    </citation>
    <scope>NUCLEOTIDE SEQUENCE [LARGE SCALE GENOMIC DNA]</scope>
    <source>
        <strain evidence="1 2">LNHT1506</strain>
    </source>
</reference>
<dbReference type="AlphaFoldDB" id="A0A6H0XYC8"/>